<accession>A0ABT6P8S9</accession>
<dbReference type="Gene3D" id="2.60.120.200">
    <property type="match status" value="1"/>
</dbReference>
<dbReference type="RefSeq" id="WP_136973003.1">
    <property type="nucleotide sequence ID" value="NZ_JARZHI010000100.1"/>
</dbReference>
<keyword evidence="2" id="KW-1185">Reference proteome</keyword>
<reference evidence="1 2" key="1">
    <citation type="submission" date="2023-04" db="EMBL/GenBank/DDBJ databases">
        <title>The genome sequence of Polyangium sorediatum DSM14670.</title>
        <authorList>
            <person name="Zhang X."/>
        </authorList>
    </citation>
    <scope>NUCLEOTIDE SEQUENCE [LARGE SCALE GENOMIC DNA]</scope>
    <source>
        <strain evidence="1 2">DSM 14670</strain>
    </source>
</reference>
<protein>
    <recommendedName>
        <fullName evidence="3">Lipoprotein</fullName>
    </recommendedName>
</protein>
<proteinExistence type="predicted"/>
<dbReference type="Proteomes" id="UP001160301">
    <property type="component" value="Unassembled WGS sequence"/>
</dbReference>
<gene>
    <name evidence="1" type="ORF">QHF89_46095</name>
</gene>
<dbReference type="EMBL" id="JARZHI010000100">
    <property type="protein sequence ID" value="MDI1436966.1"/>
    <property type="molecule type" value="Genomic_DNA"/>
</dbReference>
<comment type="caution">
    <text evidence="1">The sequence shown here is derived from an EMBL/GenBank/DDBJ whole genome shotgun (WGS) entry which is preliminary data.</text>
</comment>
<name>A0ABT6P8S9_9BACT</name>
<evidence type="ECO:0008006" key="3">
    <source>
        <dbReference type="Google" id="ProtNLM"/>
    </source>
</evidence>
<sequence>MLTKFKKEDALRNHERESPPRHMAVLTLALGAATFASGCFVSHVDRVGPEWDVHADEKTLAVDASPQGNDDLAPLSDEFEDASTLSQWAKLSDVEGWPEEIKKLDANTANPGNLTLEPYASFWFGDFHAPFLFKKVTGDFIVTTRVLVTGASTDVPARGYSLAGLLARAPHDEGRKNWKEGTENWIFITAGTGDGDGVPQFETKNTKDSSSRLELSPRTPGWVELRIARVGTRITLLRRAEKEDWRVMRREERPELPRTLQVGLIAYTDYDSLKWDLIFNRVDRYHHRVITDGVPDLISRFDYVRFQRPSVSQR</sequence>
<organism evidence="1 2">
    <name type="scientific">Polyangium sorediatum</name>
    <dbReference type="NCBI Taxonomy" id="889274"/>
    <lineage>
        <taxon>Bacteria</taxon>
        <taxon>Pseudomonadati</taxon>
        <taxon>Myxococcota</taxon>
        <taxon>Polyangia</taxon>
        <taxon>Polyangiales</taxon>
        <taxon>Polyangiaceae</taxon>
        <taxon>Polyangium</taxon>
    </lineage>
</organism>
<evidence type="ECO:0000313" key="2">
    <source>
        <dbReference type="Proteomes" id="UP001160301"/>
    </source>
</evidence>
<evidence type="ECO:0000313" key="1">
    <source>
        <dbReference type="EMBL" id="MDI1436966.1"/>
    </source>
</evidence>